<dbReference type="AlphaFoldDB" id="A0A5B7K955"/>
<evidence type="ECO:0000313" key="2">
    <source>
        <dbReference type="Proteomes" id="UP000324222"/>
    </source>
</evidence>
<evidence type="ECO:0000313" key="1">
    <source>
        <dbReference type="EMBL" id="MPD03117.1"/>
    </source>
</evidence>
<organism evidence="1 2">
    <name type="scientific">Portunus trituberculatus</name>
    <name type="common">Swimming crab</name>
    <name type="synonym">Neptunus trituberculatus</name>
    <dbReference type="NCBI Taxonomy" id="210409"/>
    <lineage>
        <taxon>Eukaryota</taxon>
        <taxon>Metazoa</taxon>
        <taxon>Ecdysozoa</taxon>
        <taxon>Arthropoda</taxon>
        <taxon>Crustacea</taxon>
        <taxon>Multicrustacea</taxon>
        <taxon>Malacostraca</taxon>
        <taxon>Eumalacostraca</taxon>
        <taxon>Eucarida</taxon>
        <taxon>Decapoda</taxon>
        <taxon>Pleocyemata</taxon>
        <taxon>Brachyura</taxon>
        <taxon>Eubrachyura</taxon>
        <taxon>Portunoidea</taxon>
        <taxon>Portunidae</taxon>
        <taxon>Portuninae</taxon>
        <taxon>Portunus</taxon>
    </lineage>
</organism>
<proteinExistence type="predicted"/>
<reference evidence="1 2" key="1">
    <citation type="submission" date="2019-05" db="EMBL/GenBank/DDBJ databases">
        <title>Another draft genome of Portunus trituberculatus and its Hox gene families provides insights of decapod evolution.</title>
        <authorList>
            <person name="Jeong J.-H."/>
            <person name="Song I."/>
            <person name="Kim S."/>
            <person name="Choi T."/>
            <person name="Kim D."/>
            <person name="Ryu S."/>
            <person name="Kim W."/>
        </authorList>
    </citation>
    <scope>NUCLEOTIDE SEQUENCE [LARGE SCALE GENOMIC DNA]</scope>
    <source>
        <tissue evidence="1">Muscle</tissue>
    </source>
</reference>
<accession>A0A5B7K955</accession>
<protein>
    <submittedName>
        <fullName evidence="1">Uncharacterized protein</fullName>
    </submittedName>
</protein>
<name>A0A5B7K955_PORTR</name>
<sequence length="56" mass="6620">MESIITKNLNCRHEIVRGRRRGRDKPRIVREKSSALETEEMAVCHQNKIKEGKMKK</sequence>
<comment type="caution">
    <text evidence="1">The sequence shown here is derived from an EMBL/GenBank/DDBJ whole genome shotgun (WGS) entry which is preliminary data.</text>
</comment>
<keyword evidence="2" id="KW-1185">Reference proteome</keyword>
<dbReference type="EMBL" id="VSRR010134699">
    <property type="protein sequence ID" value="MPD03117.1"/>
    <property type="molecule type" value="Genomic_DNA"/>
</dbReference>
<gene>
    <name evidence="1" type="ORF">E2C01_098738</name>
</gene>
<dbReference type="Proteomes" id="UP000324222">
    <property type="component" value="Unassembled WGS sequence"/>
</dbReference>